<dbReference type="Pfam" id="PF04542">
    <property type="entry name" value="Sigma70_r2"/>
    <property type="match status" value="1"/>
</dbReference>
<dbReference type="EMBL" id="CP002530">
    <property type="protein sequence ID" value="ADY36161.1"/>
    <property type="molecule type" value="Genomic_DNA"/>
</dbReference>
<dbReference type="InterPro" id="IPR039425">
    <property type="entry name" value="RNA_pol_sigma-70-like"/>
</dbReference>
<accession>F0R035</accession>
<evidence type="ECO:0000259" key="5">
    <source>
        <dbReference type="Pfam" id="PF04542"/>
    </source>
</evidence>
<dbReference type="NCBIfam" id="TIGR02937">
    <property type="entry name" value="sigma70-ECF"/>
    <property type="match status" value="1"/>
</dbReference>
<keyword evidence="2" id="KW-0805">Transcription regulation</keyword>
<dbReference type="GO" id="GO:0003677">
    <property type="term" value="F:DNA binding"/>
    <property type="evidence" value="ECO:0007669"/>
    <property type="project" value="InterPro"/>
</dbReference>
<evidence type="ECO:0000256" key="2">
    <source>
        <dbReference type="ARBA" id="ARBA00023015"/>
    </source>
</evidence>
<dbReference type="GO" id="GO:0006352">
    <property type="term" value="P:DNA-templated transcription initiation"/>
    <property type="evidence" value="ECO:0007669"/>
    <property type="project" value="InterPro"/>
</dbReference>
<evidence type="ECO:0000256" key="3">
    <source>
        <dbReference type="ARBA" id="ARBA00023082"/>
    </source>
</evidence>
<proteinExistence type="inferred from homology"/>
<dbReference type="GO" id="GO:0016987">
    <property type="term" value="F:sigma factor activity"/>
    <property type="evidence" value="ECO:0007669"/>
    <property type="project" value="UniProtKB-KW"/>
</dbReference>
<keyword evidence="4" id="KW-0804">Transcription</keyword>
<dbReference type="InterPro" id="IPR036388">
    <property type="entry name" value="WH-like_DNA-bd_sf"/>
</dbReference>
<dbReference type="AlphaFoldDB" id="F0R035"/>
<feature type="domain" description="RNA polymerase sigma factor 70 region 4 type 2" evidence="6">
    <location>
        <begin position="118"/>
        <end position="170"/>
    </location>
</feature>
<evidence type="ECO:0000259" key="6">
    <source>
        <dbReference type="Pfam" id="PF08281"/>
    </source>
</evidence>
<dbReference type="InterPro" id="IPR013324">
    <property type="entry name" value="RNA_pol_sigma_r3/r4-like"/>
</dbReference>
<dbReference type="PANTHER" id="PTHR43133">
    <property type="entry name" value="RNA POLYMERASE ECF-TYPE SIGMA FACTO"/>
    <property type="match status" value="1"/>
</dbReference>
<dbReference type="PANTHER" id="PTHR43133:SF46">
    <property type="entry name" value="RNA POLYMERASE SIGMA-70 FACTOR ECF SUBFAMILY"/>
    <property type="match status" value="1"/>
</dbReference>
<dbReference type="Gene3D" id="1.10.10.10">
    <property type="entry name" value="Winged helix-like DNA-binding domain superfamily/Winged helix DNA-binding domain"/>
    <property type="match status" value="1"/>
</dbReference>
<dbReference type="OrthoDB" id="1045557at2"/>
<dbReference type="NCBIfam" id="TIGR02985">
    <property type="entry name" value="Sig70_bacteroi1"/>
    <property type="match status" value="1"/>
</dbReference>
<evidence type="ECO:0000313" key="7">
    <source>
        <dbReference type="EMBL" id="ADY36161.1"/>
    </source>
</evidence>
<dbReference type="KEGG" id="bsa:Bacsa_1596"/>
<protein>
    <submittedName>
        <fullName evidence="7">RNA polymerase, sigma-24 subunit, ECF subfamily</fullName>
    </submittedName>
</protein>
<evidence type="ECO:0000256" key="4">
    <source>
        <dbReference type="ARBA" id="ARBA00023163"/>
    </source>
</evidence>
<evidence type="ECO:0000313" key="8">
    <source>
        <dbReference type="Proteomes" id="UP000007486"/>
    </source>
</evidence>
<reference evidence="7 8" key="1">
    <citation type="journal article" date="2011" name="Stand. Genomic Sci.">
        <title>Complete genome sequence of Bacteroides salanitronis type strain (BL78).</title>
        <authorList>
            <person name="Gronow S."/>
            <person name="Held B."/>
            <person name="Lucas S."/>
            <person name="Lapidus A."/>
            <person name="Del Rio T.G."/>
            <person name="Nolan M."/>
            <person name="Tice H."/>
            <person name="Deshpande S."/>
            <person name="Cheng J.F."/>
            <person name="Pitluck S."/>
            <person name="Liolios K."/>
            <person name="Pagani I."/>
            <person name="Ivanova N."/>
            <person name="Mavromatis K."/>
            <person name="Pati A."/>
            <person name="Tapia R."/>
            <person name="Han C."/>
            <person name="Goodwin L."/>
            <person name="Chen A."/>
            <person name="Palaniappan K."/>
            <person name="Land M."/>
            <person name="Hauser L."/>
            <person name="Chang Y.J."/>
            <person name="Jeffries C.D."/>
            <person name="Brambilla E.M."/>
            <person name="Rohde M."/>
            <person name="Goker M."/>
            <person name="Detter J.C."/>
            <person name="Woyke T."/>
            <person name="Bristow J."/>
            <person name="Markowitz V."/>
            <person name="Hugenholtz P."/>
            <person name="Kyrpides N.C."/>
            <person name="Klenk H.P."/>
            <person name="Eisen J.A."/>
        </authorList>
    </citation>
    <scope>NUCLEOTIDE SEQUENCE [LARGE SCALE GENOMIC DNA]</scope>
    <source>
        <strain evidence="7 8">DSM 18170</strain>
    </source>
</reference>
<dbReference type="InterPro" id="IPR014327">
    <property type="entry name" value="RNA_pol_sigma70_bacteroid"/>
</dbReference>
<dbReference type="HOGENOM" id="CLU_047691_4_0_10"/>
<keyword evidence="8" id="KW-1185">Reference proteome</keyword>
<name>F0R035_PHOSB</name>
<evidence type="ECO:0000256" key="1">
    <source>
        <dbReference type="ARBA" id="ARBA00010641"/>
    </source>
</evidence>
<sequence length="185" mass="21815">MFTLSGLSSFDEIYLAYRAKFIRFALFYVPNRQAAEDIVTDSFVYYWENKSRLPKDTNVPAYILTCVKNRCLTFLRDTQLHQEILSGIQELEEWKLQLKISSLEACEPFDLFTLEMHELVRQAMNKLPAKTRRIFLMSRLGDLSHKEIAEQTGLSVKTVEFHITKAIKLLRKYLKNYTWGIFFLI</sequence>
<dbReference type="Proteomes" id="UP000007486">
    <property type="component" value="Chromosome"/>
</dbReference>
<keyword evidence="3" id="KW-0731">Sigma factor</keyword>
<dbReference type="InterPro" id="IPR007627">
    <property type="entry name" value="RNA_pol_sigma70_r2"/>
</dbReference>
<dbReference type="STRING" id="667015.Bacsa_1596"/>
<dbReference type="RefSeq" id="WP_013617592.1">
    <property type="nucleotide sequence ID" value="NC_015164.1"/>
</dbReference>
<dbReference type="InterPro" id="IPR013325">
    <property type="entry name" value="RNA_pol_sigma_r2"/>
</dbReference>
<dbReference type="InterPro" id="IPR013249">
    <property type="entry name" value="RNA_pol_sigma70_r4_t2"/>
</dbReference>
<dbReference type="CDD" id="cd06171">
    <property type="entry name" value="Sigma70_r4"/>
    <property type="match status" value="1"/>
</dbReference>
<dbReference type="Gene3D" id="1.10.1740.10">
    <property type="match status" value="1"/>
</dbReference>
<dbReference type="SUPFAM" id="SSF88659">
    <property type="entry name" value="Sigma3 and sigma4 domains of RNA polymerase sigma factors"/>
    <property type="match status" value="1"/>
</dbReference>
<comment type="similarity">
    <text evidence="1">Belongs to the sigma-70 factor family. ECF subfamily.</text>
</comment>
<dbReference type="InterPro" id="IPR014284">
    <property type="entry name" value="RNA_pol_sigma-70_dom"/>
</dbReference>
<dbReference type="Pfam" id="PF08281">
    <property type="entry name" value="Sigma70_r4_2"/>
    <property type="match status" value="1"/>
</dbReference>
<organism evidence="7 8">
    <name type="scientific">Phocaeicola salanitronis (strain DSM 18170 / JCM 13657 / CCUG 60908 / BL78)</name>
    <name type="common">Bacteroides salanitronis</name>
    <dbReference type="NCBI Taxonomy" id="667015"/>
    <lineage>
        <taxon>Bacteria</taxon>
        <taxon>Pseudomonadati</taxon>
        <taxon>Bacteroidota</taxon>
        <taxon>Bacteroidia</taxon>
        <taxon>Bacteroidales</taxon>
        <taxon>Bacteroidaceae</taxon>
        <taxon>Phocaeicola</taxon>
    </lineage>
</organism>
<dbReference type="eggNOG" id="COG1595">
    <property type="taxonomic scope" value="Bacteria"/>
</dbReference>
<feature type="domain" description="RNA polymerase sigma-70 region 2" evidence="5">
    <location>
        <begin position="14"/>
        <end position="79"/>
    </location>
</feature>
<gene>
    <name evidence="7" type="ordered locus">Bacsa_1596</name>
</gene>
<dbReference type="SUPFAM" id="SSF88946">
    <property type="entry name" value="Sigma2 domain of RNA polymerase sigma factors"/>
    <property type="match status" value="1"/>
</dbReference>